<keyword evidence="1" id="KW-0812">Transmembrane</keyword>
<gene>
    <name evidence="2" type="ORF">B0I28_101502</name>
</gene>
<evidence type="ECO:0000313" key="2">
    <source>
        <dbReference type="EMBL" id="PRY62175.1"/>
    </source>
</evidence>
<name>A0A2T0UW61_9ACTN</name>
<keyword evidence="1" id="KW-0472">Membrane</keyword>
<protein>
    <recommendedName>
        <fullName evidence="4">MFS transporter</fullName>
    </recommendedName>
</protein>
<evidence type="ECO:0000313" key="3">
    <source>
        <dbReference type="Proteomes" id="UP000238176"/>
    </source>
</evidence>
<dbReference type="EMBL" id="PVTJ01000001">
    <property type="protein sequence ID" value="PRY62175.1"/>
    <property type="molecule type" value="Genomic_DNA"/>
</dbReference>
<evidence type="ECO:0000256" key="1">
    <source>
        <dbReference type="SAM" id="Phobius"/>
    </source>
</evidence>
<keyword evidence="1" id="KW-1133">Transmembrane helix</keyword>
<organism evidence="2 3">
    <name type="scientific">Glycomyces artemisiae</name>
    <dbReference type="NCBI Taxonomy" id="1076443"/>
    <lineage>
        <taxon>Bacteria</taxon>
        <taxon>Bacillati</taxon>
        <taxon>Actinomycetota</taxon>
        <taxon>Actinomycetes</taxon>
        <taxon>Glycomycetales</taxon>
        <taxon>Glycomycetaceae</taxon>
        <taxon>Glycomyces</taxon>
    </lineage>
</organism>
<feature type="transmembrane region" description="Helical" evidence="1">
    <location>
        <begin position="94"/>
        <end position="113"/>
    </location>
</feature>
<feature type="transmembrane region" description="Helical" evidence="1">
    <location>
        <begin position="61"/>
        <end position="82"/>
    </location>
</feature>
<dbReference type="Proteomes" id="UP000238176">
    <property type="component" value="Unassembled WGS sequence"/>
</dbReference>
<evidence type="ECO:0008006" key="4">
    <source>
        <dbReference type="Google" id="ProtNLM"/>
    </source>
</evidence>
<accession>A0A2T0UW61</accession>
<dbReference type="AlphaFoldDB" id="A0A2T0UW61"/>
<keyword evidence="3" id="KW-1185">Reference proteome</keyword>
<comment type="caution">
    <text evidence="2">The sequence shown here is derived from an EMBL/GenBank/DDBJ whole genome shotgun (WGS) entry which is preliminary data.</text>
</comment>
<sequence length="156" mass="16146">MRDTWAMTPTSDRPVKPRSIGRAQAGLWLQYGYLLCDVLLTSQVTDDSFGAHLLTAAGPGLALLMFLVGLPALGIGAGLLTLMLGDRIAGARTAATLACAALAVAACAVASVSPAPLTTFATALPWLAFQAMTVINLHTPDADRWFTGPDAVAPEP</sequence>
<reference evidence="2 3" key="1">
    <citation type="submission" date="2018-03" db="EMBL/GenBank/DDBJ databases">
        <title>Genomic Encyclopedia of Type Strains, Phase III (KMG-III): the genomes of soil and plant-associated and newly described type strains.</title>
        <authorList>
            <person name="Whitman W."/>
        </authorList>
    </citation>
    <scope>NUCLEOTIDE SEQUENCE [LARGE SCALE GENOMIC DNA]</scope>
    <source>
        <strain evidence="2 3">CGMCC 4.7067</strain>
    </source>
</reference>
<proteinExistence type="predicted"/>